<protein>
    <submittedName>
        <fullName evidence="3">Gamma-glutamyltranspeptidase</fullName>
        <ecNumber evidence="3">2.3.2.2</ecNumber>
    </submittedName>
</protein>
<accession>A0A377PL75</accession>
<feature type="signal peptide" evidence="2">
    <location>
        <begin position="1"/>
        <end position="23"/>
    </location>
</feature>
<dbReference type="InterPro" id="IPR029055">
    <property type="entry name" value="Ntn_hydrolases_N"/>
</dbReference>
<dbReference type="Pfam" id="PF01019">
    <property type="entry name" value="G_glu_transpept"/>
    <property type="match status" value="1"/>
</dbReference>
<feature type="chain" id="PRO_5016895600" evidence="2">
    <location>
        <begin position="24"/>
        <end position="175"/>
    </location>
</feature>
<dbReference type="PANTHER" id="PTHR43199:SF1">
    <property type="entry name" value="GLUTATHIONE HYDROLASE PROENZYME"/>
    <property type="match status" value="1"/>
</dbReference>
<sequence>MKKWPLALMASALSLALLQGANAASMPAVEAKNGMVVSSQHLASQVGVDILKMGGNAIDAAVAVGYAQAVVNPCCGNIGGGGFMTIHLANGEDTFINFRETAPAAASANMYLDENGNVKKGASLYGYLAAGVPGTVLGLDTAQRKYGKLTRQQVMEPAIKLARDGFILNRGRYDI</sequence>
<proteinExistence type="inferred from homology"/>
<keyword evidence="3" id="KW-0808">Transferase</keyword>
<name>A0A377PL75_HAFAL</name>
<evidence type="ECO:0000313" key="4">
    <source>
        <dbReference type="Proteomes" id="UP000254821"/>
    </source>
</evidence>
<dbReference type="PANTHER" id="PTHR43199">
    <property type="entry name" value="GLUTATHIONE HYDROLASE"/>
    <property type="match status" value="1"/>
</dbReference>
<dbReference type="EC" id="2.3.2.2" evidence="3"/>
<evidence type="ECO:0000256" key="1">
    <source>
        <dbReference type="ARBA" id="ARBA00009381"/>
    </source>
</evidence>
<comment type="similarity">
    <text evidence="1">Belongs to the gamma-glutamyltransferase family.</text>
</comment>
<dbReference type="SUPFAM" id="SSF56235">
    <property type="entry name" value="N-terminal nucleophile aminohydrolases (Ntn hydrolases)"/>
    <property type="match status" value="1"/>
</dbReference>
<organism evidence="3 4">
    <name type="scientific">Hafnia alvei</name>
    <dbReference type="NCBI Taxonomy" id="569"/>
    <lineage>
        <taxon>Bacteria</taxon>
        <taxon>Pseudomonadati</taxon>
        <taxon>Pseudomonadota</taxon>
        <taxon>Gammaproteobacteria</taxon>
        <taxon>Enterobacterales</taxon>
        <taxon>Hafniaceae</taxon>
        <taxon>Hafnia</taxon>
    </lineage>
</organism>
<dbReference type="GO" id="GO:0103068">
    <property type="term" value="F:leukotriene C4 gamma-glutamyl transferase activity"/>
    <property type="evidence" value="ECO:0007669"/>
    <property type="project" value="UniProtKB-EC"/>
</dbReference>
<evidence type="ECO:0000256" key="2">
    <source>
        <dbReference type="SAM" id="SignalP"/>
    </source>
</evidence>
<evidence type="ECO:0000313" key="3">
    <source>
        <dbReference type="EMBL" id="STQ81236.1"/>
    </source>
</evidence>
<keyword evidence="2" id="KW-0732">Signal</keyword>
<dbReference type="Proteomes" id="UP000254821">
    <property type="component" value="Unassembled WGS sequence"/>
</dbReference>
<reference evidence="3 4" key="1">
    <citation type="submission" date="2018-06" db="EMBL/GenBank/DDBJ databases">
        <authorList>
            <consortium name="Pathogen Informatics"/>
            <person name="Doyle S."/>
        </authorList>
    </citation>
    <scope>NUCLEOTIDE SEQUENCE [LARGE SCALE GENOMIC DNA]</scope>
    <source>
        <strain evidence="3 4">NCTC8105</strain>
    </source>
</reference>
<gene>
    <name evidence="3" type="primary">ggt_1</name>
    <name evidence="3" type="ORF">NCTC8105_03414</name>
</gene>
<dbReference type="AlphaFoldDB" id="A0A377PL75"/>
<dbReference type="EMBL" id="UGHP01000001">
    <property type="protein sequence ID" value="STQ81236.1"/>
    <property type="molecule type" value="Genomic_DNA"/>
</dbReference>
<dbReference type="InterPro" id="IPR051792">
    <property type="entry name" value="GGT_bact"/>
</dbReference>
<keyword evidence="3" id="KW-0012">Acyltransferase</keyword>
<dbReference type="PRINTS" id="PR01210">
    <property type="entry name" value="GGTRANSPTASE"/>
</dbReference>